<feature type="compositionally biased region" description="Basic and acidic residues" evidence="2">
    <location>
        <begin position="414"/>
        <end position="430"/>
    </location>
</feature>
<feature type="coiled-coil region" evidence="1">
    <location>
        <begin position="126"/>
        <end position="321"/>
    </location>
</feature>
<dbReference type="AlphaFoldDB" id="A0A914YQ72"/>
<keyword evidence="1" id="KW-0175">Coiled coil</keyword>
<name>A0A914YQ72_9BILA</name>
<evidence type="ECO:0000313" key="4">
    <source>
        <dbReference type="WBParaSite" id="PSU_v2.g1951.t1"/>
    </source>
</evidence>
<evidence type="ECO:0000256" key="1">
    <source>
        <dbReference type="SAM" id="Coils"/>
    </source>
</evidence>
<proteinExistence type="predicted"/>
<sequence>MAEDDSFEVSYERSEIIRHSMIPLIDDAVEEFHKLFSEAKKKTICTNNIWKKQSKNDDYKIDAILHMEMKNFEDHDLDSLKEMLQSFCDQANIAKRESALNAERNVNLQTRLSSTEISNARLTKIVEEMETKIFNLLQKLNKEESTRISLMREYKEINEKFGNDKKKIESELGHLQDRLRHVESESLTLQTKLTESLQRENASNSALIKAQNLVDDLKAELENERIKSQTRIEKIERDGKRVYGEKEHALQKQINSMKNEISGLHEEYSKTLESHQKAAKEAIARLSKDIEELDASRMKYYNQYKALLEDLNDHKRKISHEILKQAILKLTQEYRNDQIKTSQIRKGLQATDLHGISNFGERCLDMLKSPPNTSSSEGGIYRSHRNENQPPLPSSSAAAAPPPTRYRNSGVRETAQRYDIRGHFDGNTRH</sequence>
<protein>
    <submittedName>
        <fullName evidence="4">Uncharacterized protein</fullName>
    </submittedName>
</protein>
<feature type="region of interest" description="Disordered" evidence="2">
    <location>
        <begin position="365"/>
        <end position="430"/>
    </location>
</feature>
<reference evidence="4" key="1">
    <citation type="submission" date="2022-11" db="UniProtKB">
        <authorList>
            <consortium name="WormBaseParasite"/>
        </authorList>
    </citation>
    <scope>IDENTIFICATION</scope>
</reference>
<dbReference type="Proteomes" id="UP000887577">
    <property type="component" value="Unplaced"/>
</dbReference>
<organism evidence="3 4">
    <name type="scientific">Panagrolaimus superbus</name>
    <dbReference type="NCBI Taxonomy" id="310955"/>
    <lineage>
        <taxon>Eukaryota</taxon>
        <taxon>Metazoa</taxon>
        <taxon>Ecdysozoa</taxon>
        <taxon>Nematoda</taxon>
        <taxon>Chromadorea</taxon>
        <taxon>Rhabditida</taxon>
        <taxon>Tylenchina</taxon>
        <taxon>Panagrolaimomorpha</taxon>
        <taxon>Panagrolaimoidea</taxon>
        <taxon>Panagrolaimidae</taxon>
        <taxon>Panagrolaimus</taxon>
    </lineage>
</organism>
<keyword evidence="3" id="KW-1185">Reference proteome</keyword>
<accession>A0A914YQ72</accession>
<evidence type="ECO:0000313" key="3">
    <source>
        <dbReference type="Proteomes" id="UP000887577"/>
    </source>
</evidence>
<dbReference type="WBParaSite" id="PSU_v2.g1951.t1">
    <property type="protein sequence ID" value="PSU_v2.g1951.t1"/>
    <property type="gene ID" value="PSU_v2.g1951"/>
</dbReference>
<evidence type="ECO:0000256" key="2">
    <source>
        <dbReference type="SAM" id="MobiDB-lite"/>
    </source>
</evidence>